<dbReference type="PANTHER" id="PTHR18964:SF149">
    <property type="entry name" value="BIFUNCTIONAL UDP-N-ACETYLGLUCOSAMINE 2-EPIMERASE_N-ACETYLMANNOSAMINE KINASE"/>
    <property type="match status" value="1"/>
</dbReference>
<reference evidence="3" key="1">
    <citation type="submission" date="2019-10" db="EMBL/GenBank/DDBJ databases">
        <title>Lacipirellula parvula gen. nov., sp. nov., representing a lineage of planctomycetes widespread in freshwater anoxic habitats, and description of the family Lacipirellulaceae.</title>
        <authorList>
            <person name="Dedysh S.N."/>
            <person name="Kulichevskaya I.S."/>
            <person name="Beletsky A.V."/>
            <person name="Rakitin A.L."/>
            <person name="Mardanov A.V."/>
            <person name="Ivanova A.A."/>
            <person name="Saltykova V.X."/>
            <person name="Rijpstra W.I.C."/>
            <person name="Sinninghe Damste J.S."/>
            <person name="Ravin N.V."/>
        </authorList>
    </citation>
    <scope>NUCLEOTIDE SEQUENCE [LARGE SCALE GENOMIC DNA]</scope>
    <source>
        <strain evidence="3">PX69</strain>
    </source>
</reference>
<dbReference type="KEGG" id="lpav:PLANPX_0587"/>
<name>A0A5K7X3M9_9BACT</name>
<dbReference type="PANTHER" id="PTHR18964">
    <property type="entry name" value="ROK (REPRESSOR, ORF, KINASE) FAMILY"/>
    <property type="match status" value="1"/>
</dbReference>
<dbReference type="Proteomes" id="UP000326837">
    <property type="component" value="Chromosome"/>
</dbReference>
<comment type="similarity">
    <text evidence="1">Belongs to the ROK (NagC/XylR) family.</text>
</comment>
<evidence type="ECO:0000313" key="2">
    <source>
        <dbReference type="EMBL" id="BBO30975.1"/>
    </source>
</evidence>
<keyword evidence="2" id="KW-0418">Kinase</keyword>
<keyword evidence="3" id="KW-1185">Reference proteome</keyword>
<dbReference type="InterPro" id="IPR043129">
    <property type="entry name" value="ATPase_NBD"/>
</dbReference>
<dbReference type="InterPro" id="IPR000600">
    <property type="entry name" value="ROK"/>
</dbReference>
<organism evidence="2 3">
    <name type="scientific">Lacipirellula parvula</name>
    <dbReference type="NCBI Taxonomy" id="2650471"/>
    <lineage>
        <taxon>Bacteria</taxon>
        <taxon>Pseudomonadati</taxon>
        <taxon>Planctomycetota</taxon>
        <taxon>Planctomycetia</taxon>
        <taxon>Pirellulales</taxon>
        <taxon>Lacipirellulaceae</taxon>
        <taxon>Lacipirellula</taxon>
    </lineage>
</organism>
<dbReference type="PROSITE" id="PS01125">
    <property type="entry name" value="ROK"/>
    <property type="match status" value="1"/>
</dbReference>
<evidence type="ECO:0000256" key="1">
    <source>
        <dbReference type="ARBA" id="ARBA00006479"/>
    </source>
</evidence>
<dbReference type="AlphaFoldDB" id="A0A5K7X3M9"/>
<keyword evidence="2" id="KW-0808">Transferase</keyword>
<dbReference type="GO" id="GO:0004340">
    <property type="term" value="F:glucokinase activity"/>
    <property type="evidence" value="ECO:0007669"/>
    <property type="project" value="UniProtKB-EC"/>
</dbReference>
<sequence length="360" mass="37883">MTVVAAISSPGLAMADTSQFLTAAAARRPLLVGVDVGGTNIKIGIVDDGGRPVAYRSIPTHEERGPADAADRIGAAVRSLVDESGLHQGDVARVGLATPGPMDLKAGMLLGPGNLPHWHNSPIRDLVSRACGYPVTYVNDANAAAYGEYWAGAGREYRSMVLFTMGTGIGGGIIVEEMLVEGVHSCGGELGHIIIDCHPEAPINSLGIRGTLEGYCGAYAFIRRAEEALSHGTPSALRARIERGEELTPKMIAEEGERGDQLCLDLIMETARYMAIGLVTAVHSIDPESVVIGGAMTFGGDGNPLGERFMSRLREEATSRMIHSLRGNIHIDFAHLGGDAGYIGAAGWAGREYLLAATAR</sequence>
<dbReference type="EMBL" id="AP021861">
    <property type="protein sequence ID" value="BBO30975.1"/>
    <property type="molecule type" value="Genomic_DNA"/>
</dbReference>
<accession>A0A5K7X3M9</accession>
<gene>
    <name evidence="2" type="ORF">PLANPX_0587</name>
</gene>
<dbReference type="Pfam" id="PF00480">
    <property type="entry name" value="ROK"/>
    <property type="match status" value="1"/>
</dbReference>
<dbReference type="EC" id="2.7.1.2" evidence="2"/>
<dbReference type="InterPro" id="IPR049874">
    <property type="entry name" value="ROK_cs"/>
</dbReference>
<dbReference type="Gene3D" id="3.30.420.40">
    <property type="match status" value="2"/>
</dbReference>
<proteinExistence type="inferred from homology"/>
<dbReference type="SUPFAM" id="SSF53067">
    <property type="entry name" value="Actin-like ATPase domain"/>
    <property type="match status" value="1"/>
</dbReference>
<protein>
    <submittedName>
        <fullName evidence="2">Glucokinase</fullName>
        <ecNumber evidence="2">2.7.1.2</ecNumber>
    </submittedName>
</protein>
<evidence type="ECO:0000313" key="3">
    <source>
        <dbReference type="Proteomes" id="UP000326837"/>
    </source>
</evidence>